<keyword evidence="1" id="KW-0805">Transcription regulation</keyword>
<reference evidence="7" key="1">
    <citation type="journal article" date="2019" name="Int. J. Syst. Evol. Microbiol.">
        <title>The Global Catalogue of Microorganisms (GCM) 10K type strain sequencing project: providing services to taxonomists for standard genome sequencing and annotation.</title>
        <authorList>
            <consortium name="The Broad Institute Genomics Platform"/>
            <consortium name="The Broad Institute Genome Sequencing Center for Infectious Disease"/>
            <person name="Wu L."/>
            <person name="Ma J."/>
        </authorList>
    </citation>
    <scope>NUCLEOTIDE SEQUENCE [LARGE SCALE GENOMIC DNA]</scope>
    <source>
        <strain evidence="7">JCM 16014</strain>
    </source>
</reference>
<evidence type="ECO:0000256" key="3">
    <source>
        <dbReference type="ARBA" id="ARBA00023163"/>
    </source>
</evidence>
<protein>
    <submittedName>
        <fullName evidence="6">TetR/AcrR family transcriptional regulator</fullName>
    </submittedName>
</protein>
<dbReference type="EMBL" id="BAAAQN010000080">
    <property type="protein sequence ID" value="GAA2060843.1"/>
    <property type="molecule type" value="Genomic_DNA"/>
</dbReference>
<keyword evidence="2 4" id="KW-0238">DNA-binding</keyword>
<name>A0ABP5GYT5_9ACTN</name>
<keyword evidence="7" id="KW-1185">Reference proteome</keyword>
<dbReference type="InterPro" id="IPR036271">
    <property type="entry name" value="Tet_transcr_reg_TetR-rel_C_sf"/>
</dbReference>
<feature type="DNA-binding region" description="H-T-H motif" evidence="4">
    <location>
        <begin position="29"/>
        <end position="48"/>
    </location>
</feature>
<evidence type="ECO:0000256" key="4">
    <source>
        <dbReference type="PROSITE-ProRule" id="PRU00335"/>
    </source>
</evidence>
<evidence type="ECO:0000256" key="2">
    <source>
        <dbReference type="ARBA" id="ARBA00023125"/>
    </source>
</evidence>
<dbReference type="InterPro" id="IPR001647">
    <property type="entry name" value="HTH_TetR"/>
</dbReference>
<proteinExistence type="predicted"/>
<dbReference type="InterPro" id="IPR011075">
    <property type="entry name" value="TetR_C"/>
</dbReference>
<dbReference type="Gene3D" id="1.10.357.10">
    <property type="entry name" value="Tetracycline Repressor, domain 2"/>
    <property type="match status" value="1"/>
</dbReference>
<feature type="domain" description="HTH tetR-type" evidence="5">
    <location>
        <begin position="6"/>
        <end position="66"/>
    </location>
</feature>
<dbReference type="PANTHER" id="PTHR47506:SF1">
    <property type="entry name" value="HTH-TYPE TRANSCRIPTIONAL REGULATOR YJDC"/>
    <property type="match status" value="1"/>
</dbReference>
<gene>
    <name evidence="6" type="ORF">GCM10009839_84620</name>
</gene>
<organism evidence="6 7">
    <name type="scientific">Catenulispora yoronensis</name>
    <dbReference type="NCBI Taxonomy" id="450799"/>
    <lineage>
        <taxon>Bacteria</taxon>
        <taxon>Bacillati</taxon>
        <taxon>Actinomycetota</taxon>
        <taxon>Actinomycetes</taxon>
        <taxon>Catenulisporales</taxon>
        <taxon>Catenulisporaceae</taxon>
        <taxon>Catenulispora</taxon>
    </lineage>
</organism>
<sequence length="210" mass="23105">MCLMAVQARERLLTTAEDLFYAEGIRAVGVERILSESGVGRASFYRHFASKDELVVAVLSGRDRRWREWLRTAVDGYGLPPADRPLAVFDALSERFARDDFRGCAFINTMIEAADRDSAAHQVAAEHKSSVTGYLDTLLADAGRADHAELAPELMLLVDGAIVTALREGNPDSAVRARRIAEALLARQPDPGDAREAVRRRLRVVTGGMR</sequence>
<evidence type="ECO:0000313" key="7">
    <source>
        <dbReference type="Proteomes" id="UP001500751"/>
    </source>
</evidence>
<dbReference type="InterPro" id="IPR009057">
    <property type="entry name" value="Homeodomain-like_sf"/>
</dbReference>
<dbReference type="Pfam" id="PF16925">
    <property type="entry name" value="TetR_C_13"/>
    <property type="match status" value="1"/>
</dbReference>
<dbReference type="PANTHER" id="PTHR47506">
    <property type="entry name" value="TRANSCRIPTIONAL REGULATORY PROTEIN"/>
    <property type="match status" value="1"/>
</dbReference>
<evidence type="ECO:0000313" key="6">
    <source>
        <dbReference type="EMBL" id="GAA2060843.1"/>
    </source>
</evidence>
<dbReference type="Pfam" id="PF00440">
    <property type="entry name" value="TetR_N"/>
    <property type="match status" value="1"/>
</dbReference>
<dbReference type="Proteomes" id="UP001500751">
    <property type="component" value="Unassembled WGS sequence"/>
</dbReference>
<accession>A0ABP5GYT5</accession>
<keyword evidence="3" id="KW-0804">Transcription</keyword>
<dbReference type="PRINTS" id="PR00455">
    <property type="entry name" value="HTHTETR"/>
</dbReference>
<dbReference type="SUPFAM" id="SSF48498">
    <property type="entry name" value="Tetracyclin repressor-like, C-terminal domain"/>
    <property type="match status" value="1"/>
</dbReference>
<evidence type="ECO:0000259" key="5">
    <source>
        <dbReference type="PROSITE" id="PS50977"/>
    </source>
</evidence>
<dbReference type="PROSITE" id="PS50977">
    <property type="entry name" value="HTH_TETR_2"/>
    <property type="match status" value="1"/>
</dbReference>
<dbReference type="SUPFAM" id="SSF46689">
    <property type="entry name" value="Homeodomain-like"/>
    <property type="match status" value="1"/>
</dbReference>
<evidence type="ECO:0000256" key="1">
    <source>
        <dbReference type="ARBA" id="ARBA00023015"/>
    </source>
</evidence>
<comment type="caution">
    <text evidence="6">The sequence shown here is derived from an EMBL/GenBank/DDBJ whole genome shotgun (WGS) entry which is preliminary data.</text>
</comment>